<comment type="caution">
    <text evidence="2">The sequence shown here is derived from an EMBL/GenBank/DDBJ whole genome shotgun (WGS) entry which is preliminary data.</text>
</comment>
<dbReference type="EMBL" id="CADEAL010000134">
    <property type="protein sequence ID" value="CAB1414981.1"/>
    <property type="molecule type" value="Genomic_DNA"/>
</dbReference>
<organism evidence="2 3">
    <name type="scientific">Pleuronectes platessa</name>
    <name type="common">European plaice</name>
    <dbReference type="NCBI Taxonomy" id="8262"/>
    <lineage>
        <taxon>Eukaryota</taxon>
        <taxon>Metazoa</taxon>
        <taxon>Chordata</taxon>
        <taxon>Craniata</taxon>
        <taxon>Vertebrata</taxon>
        <taxon>Euteleostomi</taxon>
        <taxon>Actinopterygii</taxon>
        <taxon>Neopterygii</taxon>
        <taxon>Teleostei</taxon>
        <taxon>Neoteleostei</taxon>
        <taxon>Acanthomorphata</taxon>
        <taxon>Carangaria</taxon>
        <taxon>Pleuronectiformes</taxon>
        <taxon>Pleuronectoidei</taxon>
        <taxon>Pleuronectidae</taxon>
        <taxon>Pleuronectes</taxon>
    </lineage>
</organism>
<evidence type="ECO:0000313" key="3">
    <source>
        <dbReference type="Proteomes" id="UP001153269"/>
    </source>
</evidence>
<evidence type="ECO:0000256" key="1">
    <source>
        <dbReference type="SAM" id="MobiDB-lite"/>
    </source>
</evidence>
<proteinExistence type="predicted"/>
<sequence>MQTGPLALAHGCVFRMSLRSQFPLASALPGAGVGRKRVRSRTVTHAHASSAANPPGGRWVVSPAIKIHVSPPCLRVCGRSDPSLRSAGKITTSVQQQHRLHSSSSPANRLSPCCAASR</sequence>
<reference evidence="2" key="1">
    <citation type="submission" date="2020-03" db="EMBL/GenBank/DDBJ databases">
        <authorList>
            <person name="Weist P."/>
        </authorList>
    </citation>
    <scope>NUCLEOTIDE SEQUENCE</scope>
</reference>
<accession>A0A9N7TLA8</accession>
<gene>
    <name evidence="2" type="ORF">PLEPLA_LOCUS2694</name>
</gene>
<name>A0A9N7TLA8_PLEPL</name>
<dbReference type="Proteomes" id="UP001153269">
    <property type="component" value="Unassembled WGS sequence"/>
</dbReference>
<keyword evidence="3" id="KW-1185">Reference proteome</keyword>
<feature type="region of interest" description="Disordered" evidence="1">
    <location>
        <begin position="87"/>
        <end position="118"/>
    </location>
</feature>
<protein>
    <submittedName>
        <fullName evidence="2">Uncharacterized protein</fullName>
    </submittedName>
</protein>
<evidence type="ECO:0000313" key="2">
    <source>
        <dbReference type="EMBL" id="CAB1414981.1"/>
    </source>
</evidence>
<dbReference type="AlphaFoldDB" id="A0A9N7TLA8"/>
<feature type="compositionally biased region" description="Polar residues" evidence="1">
    <location>
        <begin position="89"/>
        <end position="108"/>
    </location>
</feature>